<evidence type="ECO:0000256" key="8">
    <source>
        <dbReference type="ARBA" id="ARBA00022737"/>
    </source>
</evidence>
<feature type="binding site" evidence="18">
    <location>
        <position position="340"/>
    </location>
    <ligand>
        <name>UDP-N-acetyl-alpha-D-glucosamine</name>
        <dbReference type="ChEBI" id="CHEBI:57705"/>
    </ligand>
</feature>
<keyword evidence="7 18" id="KW-0479">Metal-binding</keyword>
<evidence type="ECO:0000256" key="2">
    <source>
        <dbReference type="ARBA" id="ARBA00007707"/>
    </source>
</evidence>
<dbReference type="GO" id="GO:0000287">
    <property type="term" value="F:magnesium ion binding"/>
    <property type="evidence" value="ECO:0007669"/>
    <property type="project" value="UniProtKB-UniRule"/>
</dbReference>
<dbReference type="InterPro" id="IPR001451">
    <property type="entry name" value="Hexapep"/>
</dbReference>
<dbReference type="InterPro" id="IPR005882">
    <property type="entry name" value="Bifunctional_GlmU"/>
</dbReference>
<feature type="binding site" evidence="18">
    <location>
        <position position="97"/>
    </location>
    <ligand>
        <name>Mg(2+)</name>
        <dbReference type="ChEBI" id="CHEBI:18420"/>
    </ligand>
</feature>
<dbReference type="InterPro" id="IPR050065">
    <property type="entry name" value="GlmU-like"/>
</dbReference>
<evidence type="ECO:0000256" key="6">
    <source>
        <dbReference type="ARBA" id="ARBA00022695"/>
    </source>
</evidence>
<feature type="binding site" evidence="18">
    <location>
        <position position="134"/>
    </location>
    <ligand>
        <name>UDP-N-acetyl-alpha-D-glucosamine</name>
        <dbReference type="ChEBI" id="CHEBI:57705"/>
    </ligand>
</feature>
<dbReference type="Pfam" id="PF14602">
    <property type="entry name" value="Hexapep_2"/>
    <property type="match status" value="1"/>
</dbReference>
<evidence type="ECO:0000256" key="1">
    <source>
        <dbReference type="ARBA" id="ARBA00004496"/>
    </source>
</evidence>
<feature type="region of interest" description="Pyrophosphorylase" evidence="18">
    <location>
        <begin position="1"/>
        <end position="219"/>
    </location>
</feature>
<evidence type="ECO:0000256" key="17">
    <source>
        <dbReference type="ARBA" id="ARBA00049628"/>
    </source>
</evidence>
<dbReference type="EMBL" id="QGGI01000004">
    <property type="protein sequence ID" value="PWJ95693.1"/>
    <property type="molecule type" value="Genomic_DNA"/>
</dbReference>
<dbReference type="AlphaFoldDB" id="A0AA45HJ39"/>
<evidence type="ECO:0000256" key="3">
    <source>
        <dbReference type="ARBA" id="ARBA00007947"/>
    </source>
</evidence>
<feature type="binding site" evidence="18">
    <location>
        <begin position="95"/>
        <end position="97"/>
    </location>
    <ligand>
        <name>UDP-N-acetyl-alpha-D-glucosamine</name>
        <dbReference type="ChEBI" id="CHEBI:57705"/>
    </ligand>
</feature>
<feature type="binding site" evidence="18">
    <location>
        <position position="217"/>
    </location>
    <ligand>
        <name>Mg(2+)</name>
        <dbReference type="ChEBI" id="CHEBI:18420"/>
    </ligand>
</feature>
<evidence type="ECO:0000256" key="12">
    <source>
        <dbReference type="ARBA" id="ARBA00023268"/>
    </source>
</evidence>
<evidence type="ECO:0000313" key="21">
    <source>
        <dbReference type="Proteomes" id="UP000245921"/>
    </source>
</evidence>
<proteinExistence type="inferred from homology"/>
<keyword evidence="14 18" id="KW-0961">Cell wall biogenesis/degradation</keyword>
<dbReference type="CDD" id="cd03353">
    <property type="entry name" value="LbH_GlmU_C"/>
    <property type="match status" value="1"/>
</dbReference>
<dbReference type="Gene3D" id="3.90.550.10">
    <property type="entry name" value="Spore Coat Polysaccharide Biosynthesis Protein SpsA, Chain A"/>
    <property type="match status" value="1"/>
</dbReference>
<feature type="binding site" evidence="18">
    <location>
        <position position="394"/>
    </location>
    <ligand>
        <name>acetyl-CoA</name>
        <dbReference type="ChEBI" id="CHEBI:57288"/>
    </ligand>
</feature>
<dbReference type="GO" id="GO:0005737">
    <property type="term" value="C:cytoplasm"/>
    <property type="evidence" value="ECO:0007669"/>
    <property type="project" value="UniProtKB-SubCell"/>
</dbReference>
<keyword evidence="4 18" id="KW-0963">Cytoplasm</keyword>
<comment type="caution">
    <text evidence="20">The sequence shown here is derived from an EMBL/GenBank/DDBJ whole genome shotgun (WGS) entry which is preliminary data.</text>
</comment>
<dbReference type="InterPro" id="IPR018357">
    <property type="entry name" value="Hexapep_transf_CS"/>
</dbReference>
<feature type="domain" description="MobA-like NTP transferase" evidence="19">
    <location>
        <begin position="3"/>
        <end position="126"/>
    </location>
</feature>
<sequence length="447" mass="49763">MKVLILAAGMGTRMKSKKPKVMHEIMGKPMLNWVIDTSKELTNDIAVVLGHGIDKVRTILNDDVEIFEQKQTLGTGHAVMSAEEFLTGEELLILYGDVPLISLKTLKNLISKHRKEKNDATLLTVDLENPYGYGRVVRNKDEFEKIVEHRDADEKQLKIKEINSGIAIYNITSLRKALKQINSNNSQGEYYLTDAFLYFKKVGIFKTDNKYEVSGVNNRVQLSELSYIARKEILNNLMLNGVTILDPESTYIDKEVKIGFDTVIMPQTYIFGDTTIGEDCCIGPMTRINCCKIGDNVKVLRSECEKAEIFNNVSVGPYSRIREKSIIEDNVKIGNFVETKKTKVSKNSKAQHLSYLGDACIGENVNIGAGTITCNYDGKNKFKTNIGKNSFVGSNTSLVAPVNVGENSIIAAGSVITEDIPDSTLAFGRARQINKVGKLEKEREKGE</sequence>
<dbReference type="GO" id="GO:0009252">
    <property type="term" value="P:peptidoglycan biosynthetic process"/>
    <property type="evidence" value="ECO:0007669"/>
    <property type="project" value="UniProtKB-UniRule"/>
</dbReference>
<evidence type="ECO:0000259" key="19">
    <source>
        <dbReference type="Pfam" id="PF12804"/>
    </source>
</evidence>
<comment type="similarity">
    <text evidence="3 18">In the N-terminal section; belongs to the N-acetylglucosamine-1-phosphate uridyltransferase family.</text>
</comment>
<evidence type="ECO:0000313" key="20">
    <source>
        <dbReference type="EMBL" id="PWJ95693.1"/>
    </source>
</evidence>
<evidence type="ECO:0000256" key="18">
    <source>
        <dbReference type="HAMAP-Rule" id="MF_01631"/>
    </source>
</evidence>
<evidence type="ECO:0000256" key="4">
    <source>
        <dbReference type="ARBA" id="ARBA00022490"/>
    </source>
</evidence>
<feature type="binding site" evidence="18">
    <location>
        <position position="69"/>
    </location>
    <ligand>
        <name>UDP-N-acetyl-alpha-D-glucosamine</name>
        <dbReference type="ChEBI" id="CHEBI:57705"/>
    </ligand>
</feature>
<keyword evidence="12 18" id="KW-0511">Multifunctional enzyme</keyword>
<comment type="catalytic activity">
    <reaction evidence="16 18">
        <text>N-acetyl-alpha-D-glucosamine 1-phosphate + UTP + H(+) = UDP-N-acetyl-alpha-D-glucosamine + diphosphate</text>
        <dbReference type="Rhea" id="RHEA:13509"/>
        <dbReference type="ChEBI" id="CHEBI:15378"/>
        <dbReference type="ChEBI" id="CHEBI:33019"/>
        <dbReference type="ChEBI" id="CHEBI:46398"/>
        <dbReference type="ChEBI" id="CHEBI:57705"/>
        <dbReference type="ChEBI" id="CHEBI:57776"/>
        <dbReference type="EC" id="2.7.7.23"/>
    </reaction>
</comment>
<feature type="binding site" evidence="18">
    <location>
        <position position="20"/>
    </location>
    <ligand>
        <name>UDP-N-acetyl-alpha-D-glucosamine</name>
        <dbReference type="ChEBI" id="CHEBI:57705"/>
    </ligand>
</feature>
<dbReference type="GO" id="GO:0016020">
    <property type="term" value="C:membrane"/>
    <property type="evidence" value="ECO:0007669"/>
    <property type="project" value="GOC"/>
</dbReference>
<feature type="binding site" evidence="18">
    <location>
        <position position="322"/>
    </location>
    <ligand>
        <name>UDP-N-acetyl-alpha-D-glucosamine</name>
        <dbReference type="ChEBI" id="CHEBI:57705"/>
    </ligand>
</feature>
<dbReference type="Pfam" id="PF00132">
    <property type="entry name" value="Hexapep"/>
    <property type="match status" value="1"/>
</dbReference>
<comment type="catalytic activity">
    <reaction evidence="15 18">
        <text>alpha-D-glucosamine 1-phosphate + acetyl-CoA = N-acetyl-alpha-D-glucosamine 1-phosphate + CoA + H(+)</text>
        <dbReference type="Rhea" id="RHEA:13725"/>
        <dbReference type="ChEBI" id="CHEBI:15378"/>
        <dbReference type="ChEBI" id="CHEBI:57287"/>
        <dbReference type="ChEBI" id="CHEBI:57288"/>
        <dbReference type="ChEBI" id="CHEBI:57776"/>
        <dbReference type="ChEBI" id="CHEBI:58516"/>
        <dbReference type="EC" id="2.3.1.157"/>
    </reaction>
</comment>
<evidence type="ECO:0000256" key="13">
    <source>
        <dbReference type="ARBA" id="ARBA00023315"/>
    </source>
</evidence>
<comment type="pathway">
    <text evidence="18">Nucleotide-sugar biosynthesis; UDP-N-acetyl-alpha-D-glucosamine biosynthesis; UDP-N-acetyl-alpha-D-glucosamine from N-acetyl-alpha-D-glucosamine 1-phosphate: step 1/1.</text>
</comment>
<dbReference type="InterPro" id="IPR025877">
    <property type="entry name" value="MobA-like_NTP_Trfase"/>
</dbReference>
<dbReference type="NCBIfam" id="NF010934">
    <property type="entry name" value="PRK14354.1"/>
    <property type="match status" value="1"/>
</dbReference>
<feature type="binding site" evidence="18">
    <location>
        <position position="369"/>
    </location>
    <ligand>
        <name>acetyl-CoA</name>
        <dbReference type="ChEBI" id="CHEBI:57288"/>
    </ligand>
</feature>
<feature type="binding site" evidence="18">
    <location>
        <begin position="74"/>
        <end position="75"/>
    </location>
    <ligand>
        <name>UDP-N-acetyl-alpha-D-glucosamine</name>
        <dbReference type="ChEBI" id="CHEBI:57705"/>
    </ligand>
</feature>
<name>A0AA45HJ39_9BACT</name>
<feature type="binding site" evidence="18">
    <location>
        <position position="163"/>
    </location>
    <ligand>
        <name>UDP-N-acetyl-alpha-D-glucosamine</name>
        <dbReference type="ChEBI" id="CHEBI:57705"/>
    </ligand>
</feature>
<dbReference type="EC" id="2.7.7.23" evidence="18"/>
<feature type="binding site" evidence="18">
    <location>
        <position position="217"/>
    </location>
    <ligand>
        <name>UDP-N-acetyl-alpha-D-glucosamine</name>
        <dbReference type="ChEBI" id="CHEBI:57705"/>
    </ligand>
</feature>
<comment type="cofactor">
    <cofactor evidence="18">
        <name>Mg(2+)</name>
        <dbReference type="ChEBI" id="CHEBI:18420"/>
    </cofactor>
    <text evidence="18">Binds 1 Mg(2+) ion per subunit.</text>
</comment>
<dbReference type="Pfam" id="PF12804">
    <property type="entry name" value="NTP_transf_3"/>
    <property type="match status" value="1"/>
</dbReference>
<dbReference type="PANTHER" id="PTHR43584">
    <property type="entry name" value="NUCLEOTIDYL TRANSFERASE"/>
    <property type="match status" value="1"/>
</dbReference>
<feature type="binding site" evidence="18">
    <location>
        <position position="148"/>
    </location>
    <ligand>
        <name>UDP-N-acetyl-alpha-D-glucosamine</name>
        <dbReference type="ChEBI" id="CHEBI:57705"/>
    </ligand>
</feature>
<feature type="active site" description="Proton acceptor" evidence="18">
    <location>
        <position position="352"/>
    </location>
</feature>
<dbReference type="InterPro" id="IPR029044">
    <property type="entry name" value="Nucleotide-diphossugar_trans"/>
</dbReference>
<dbReference type="NCBIfam" id="TIGR01173">
    <property type="entry name" value="glmU"/>
    <property type="match status" value="1"/>
</dbReference>
<dbReference type="HAMAP" id="MF_01631">
    <property type="entry name" value="GlmU"/>
    <property type="match status" value="1"/>
</dbReference>
<feature type="binding site" evidence="18">
    <location>
        <position position="366"/>
    </location>
    <ligand>
        <name>UDP-N-acetyl-alpha-D-glucosamine</name>
        <dbReference type="ChEBI" id="CHEBI:57705"/>
    </ligand>
</feature>
<evidence type="ECO:0000256" key="7">
    <source>
        <dbReference type="ARBA" id="ARBA00022723"/>
    </source>
</evidence>
<dbReference type="GO" id="GO:0019134">
    <property type="term" value="F:glucosamine-1-phosphate N-acetyltransferase activity"/>
    <property type="evidence" value="ECO:0007669"/>
    <property type="project" value="UniProtKB-UniRule"/>
</dbReference>
<keyword evidence="13 18" id="KW-0012">Acyltransferase</keyword>
<dbReference type="GO" id="GO:0008360">
    <property type="term" value="P:regulation of cell shape"/>
    <property type="evidence" value="ECO:0007669"/>
    <property type="project" value="UniProtKB-KW"/>
</dbReference>
<dbReference type="EC" id="2.3.1.157" evidence="18"/>
<comment type="function">
    <text evidence="17 18">Catalyzes the last two sequential reactions in the de novo biosynthetic pathway for UDP-N-acetylglucosamine (UDP-GlcNAc). The C-terminal domain catalyzes the transfer of acetyl group from acetyl coenzyme A to glucosamine-1-phosphate (GlcN-1-P) to produce N-acetylglucosamine-1-phosphate (GlcNAc-1-P), which is converted into UDP-GlcNAc by the transfer of uridine 5-monophosphate (from uridine 5-triphosphate), a reaction catalyzed by the N-terminal domain.</text>
</comment>
<dbReference type="GO" id="GO:0003977">
    <property type="term" value="F:UDP-N-acetylglucosamine diphosphorylase activity"/>
    <property type="evidence" value="ECO:0007669"/>
    <property type="project" value="UniProtKB-UniRule"/>
</dbReference>
<dbReference type="GO" id="GO:0071555">
    <property type="term" value="P:cell wall organization"/>
    <property type="evidence" value="ECO:0007669"/>
    <property type="project" value="UniProtKB-KW"/>
</dbReference>
<keyword evidence="9 18" id="KW-0460">Magnesium</keyword>
<keyword evidence="10 18" id="KW-0133">Cell shape</keyword>
<dbReference type="NCBIfam" id="NF010937">
    <property type="entry name" value="PRK14357.1"/>
    <property type="match status" value="1"/>
</dbReference>
<dbReference type="InterPro" id="IPR011004">
    <property type="entry name" value="Trimer_LpxA-like_sf"/>
</dbReference>
<evidence type="ECO:0000256" key="5">
    <source>
        <dbReference type="ARBA" id="ARBA00022679"/>
    </source>
</evidence>
<feature type="region of interest" description="Linker" evidence="18">
    <location>
        <begin position="220"/>
        <end position="240"/>
    </location>
</feature>
<feature type="region of interest" description="N-acetyltransferase" evidence="18">
    <location>
        <begin position="241"/>
        <end position="447"/>
    </location>
</feature>
<reference evidence="20 21" key="1">
    <citation type="submission" date="2018-05" db="EMBL/GenBank/DDBJ databases">
        <title>Genomic Encyclopedia of Type Strains, Phase IV (KMG-IV): sequencing the most valuable type-strain genomes for metagenomic binning, comparative biology and taxonomic classification.</title>
        <authorList>
            <person name="Goeker M."/>
        </authorList>
    </citation>
    <scope>NUCLEOTIDE SEQUENCE [LARGE SCALE GENOMIC DNA]</scope>
    <source>
        <strain evidence="20 21">DSM 24906</strain>
    </source>
</reference>
<keyword evidence="21" id="KW-1185">Reference proteome</keyword>
<comment type="pathway">
    <text evidence="18">Nucleotide-sugar biosynthesis; UDP-N-acetyl-alpha-D-glucosamine biosynthesis; N-acetyl-alpha-D-glucosamine 1-phosphate from alpha-D-glucosamine 6-phosphate (route II): step 2/2.</text>
</comment>
<evidence type="ECO:0000256" key="16">
    <source>
        <dbReference type="ARBA" id="ARBA00048493"/>
    </source>
</evidence>
<comment type="similarity">
    <text evidence="2 18">In the C-terminal section; belongs to the transferase hexapeptide repeat family.</text>
</comment>
<dbReference type="Gene3D" id="2.160.10.10">
    <property type="entry name" value="Hexapeptide repeat proteins"/>
    <property type="match status" value="1"/>
</dbReference>
<evidence type="ECO:0000256" key="14">
    <source>
        <dbReference type="ARBA" id="ARBA00023316"/>
    </source>
</evidence>
<keyword evidence="8 18" id="KW-0677">Repeat</keyword>
<keyword evidence="11 18" id="KW-0573">Peptidoglycan synthesis</keyword>
<keyword evidence="6 18" id="KW-0548">Nucleotidyltransferase</keyword>
<organism evidence="20 21">
    <name type="scientific">Oceanotoga teriensis</name>
    <dbReference type="NCBI Taxonomy" id="515440"/>
    <lineage>
        <taxon>Bacteria</taxon>
        <taxon>Thermotogati</taxon>
        <taxon>Thermotogota</taxon>
        <taxon>Thermotogae</taxon>
        <taxon>Petrotogales</taxon>
        <taxon>Petrotogaceae</taxon>
        <taxon>Oceanotoga</taxon>
    </lineage>
</organism>
<feature type="binding site" evidence="18">
    <location>
        <position position="412"/>
    </location>
    <ligand>
        <name>acetyl-CoA</name>
        <dbReference type="ChEBI" id="CHEBI:57288"/>
    </ligand>
</feature>
<dbReference type="GO" id="GO:0009245">
    <property type="term" value="P:lipid A biosynthetic process"/>
    <property type="evidence" value="ECO:0007669"/>
    <property type="project" value="UniProtKB-UniRule"/>
</dbReference>
<dbReference type="CDD" id="cd02540">
    <property type="entry name" value="GT2_GlmU_N_bac"/>
    <property type="match status" value="1"/>
</dbReference>
<dbReference type="SUPFAM" id="SSF53448">
    <property type="entry name" value="Nucleotide-diphospho-sugar transferases"/>
    <property type="match status" value="1"/>
</dbReference>
<protein>
    <recommendedName>
        <fullName evidence="18">Bifunctional protein GlmU</fullName>
    </recommendedName>
    <domain>
        <recommendedName>
            <fullName evidence="18">UDP-N-acetylglucosamine pyrophosphorylase</fullName>
            <ecNumber evidence="18">2.7.7.23</ecNumber>
        </recommendedName>
        <alternativeName>
            <fullName evidence="18">N-acetylglucosamine-1-phosphate uridyltransferase</fullName>
        </alternativeName>
    </domain>
    <domain>
        <recommendedName>
            <fullName evidence="18">Glucosamine-1-phosphate N-acetyltransferase</fullName>
            <ecNumber evidence="18">2.3.1.157</ecNumber>
        </recommendedName>
    </domain>
</protein>
<dbReference type="RefSeq" id="WP_109604224.1">
    <property type="nucleotide sequence ID" value="NZ_QGGI01000004.1"/>
</dbReference>
<feature type="binding site" evidence="18">
    <location>
        <begin position="375"/>
        <end position="376"/>
    </location>
    <ligand>
        <name>acetyl-CoA</name>
        <dbReference type="ChEBI" id="CHEBI:57288"/>
    </ligand>
</feature>
<feature type="binding site" evidence="18">
    <location>
        <position position="355"/>
    </location>
    <ligand>
        <name>UDP-N-acetyl-alpha-D-glucosamine</name>
        <dbReference type="ChEBI" id="CHEBI:57705"/>
    </ligand>
</feature>
<dbReference type="GO" id="GO:0000902">
    <property type="term" value="P:cell morphogenesis"/>
    <property type="evidence" value="ECO:0007669"/>
    <property type="project" value="UniProtKB-UniRule"/>
</dbReference>
<evidence type="ECO:0000256" key="9">
    <source>
        <dbReference type="ARBA" id="ARBA00022842"/>
    </source>
</evidence>
<dbReference type="SUPFAM" id="SSF51161">
    <property type="entry name" value="Trimeric LpxA-like enzymes"/>
    <property type="match status" value="1"/>
</dbReference>
<dbReference type="Proteomes" id="UP000245921">
    <property type="component" value="Unassembled WGS sequence"/>
</dbReference>
<evidence type="ECO:0000256" key="11">
    <source>
        <dbReference type="ARBA" id="ARBA00022984"/>
    </source>
</evidence>
<evidence type="ECO:0000256" key="15">
    <source>
        <dbReference type="ARBA" id="ARBA00048247"/>
    </source>
</evidence>
<evidence type="ECO:0000256" key="10">
    <source>
        <dbReference type="ARBA" id="ARBA00022960"/>
    </source>
</evidence>
<gene>
    <name evidence="18" type="primary">glmU</name>
    <name evidence="20" type="ORF">C7380_104109</name>
</gene>
<feature type="binding site" evidence="18">
    <location>
        <position position="429"/>
    </location>
    <ligand>
        <name>acetyl-CoA</name>
        <dbReference type="ChEBI" id="CHEBI:57288"/>
    </ligand>
</feature>
<keyword evidence="5 18" id="KW-0808">Transferase</keyword>
<feature type="binding site" evidence="18">
    <location>
        <begin position="6"/>
        <end position="9"/>
    </location>
    <ligand>
        <name>UDP-N-acetyl-alpha-D-glucosamine</name>
        <dbReference type="ChEBI" id="CHEBI:57705"/>
    </ligand>
</feature>
<dbReference type="PROSITE" id="PS00101">
    <property type="entry name" value="HEXAPEP_TRANSFERASES"/>
    <property type="match status" value="1"/>
</dbReference>
<dbReference type="GO" id="GO:0006048">
    <property type="term" value="P:UDP-N-acetylglucosamine biosynthetic process"/>
    <property type="evidence" value="ECO:0007669"/>
    <property type="project" value="InterPro"/>
</dbReference>
<comment type="subunit">
    <text evidence="18">Homotrimer.</text>
</comment>
<accession>A0AA45HJ39</accession>
<dbReference type="PANTHER" id="PTHR43584:SF3">
    <property type="entry name" value="BIFUNCTIONAL PROTEIN GLMU"/>
    <property type="match status" value="1"/>
</dbReference>
<dbReference type="InterPro" id="IPR038009">
    <property type="entry name" value="GlmU_C_LbH"/>
</dbReference>
<comment type="pathway">
    <text evidence="18">Bacterial outer membrane biogenesis; LPS lipid A biosynthesis.</text>
</comment>
<comment type="subcellular location">
    <subcellularLocation>
        <location evidence="1 18">Cytoplasm</location>
    </subcellularLocation>
</comment>